<sequence>MIISYEERILTLQDWNHDWDPGVDFLKYVNGIFINRTRMEKVYKQDDDFLVHINLIQDL</sequence>
<accession>A0ABQ9F5K9</accession>
<evidence type="ECO:0000313" key="2">
    <source>
        <dbReference type="Proteomes" id="UP001217089"/>
    </source>
</evidence>
<reference evidence="1 2" key="1">
    <citation type="submission" date="2022-12" db="EMBL/GenBank/DDBJ databases">
        <title>Chromosome-level genome of Tegillarca granosa.</title>
        <authorList>
            <person name="Kim J."/>
        </authorList>
    </citation>
    <scope>NUCLEOTIDE SEQUENCE [LARGE SCALE GENOMIC DNA]</scope>
    <source>
        <strain evidence="1">Teg-2019</strain>
        <tissue evidence="1">Adductor muscle</tissue>
    </source>
</reference>
<comment type="caution">
    <text evidence="1">The sequence shown here is derived from an EMBL/GenBank/DDBJ whole genome shotgun (WGS) entry which is preliminary data.</text>
</comment>
<keyword evidence="2" id="KW-1185">Reference proteome</keyword>
<dbReference type="Proteomes" id="UP001217089">
    <property type="component" value="Unassembled WGS sequence"/>
</dbReference>
<gene>
    <name evidence="1" type="ORF">KUTeg_010922</name>
</gene>
<dbReference type="EMBL" id="JARBDR010000496">
    <property type="protein sequence ID" value="KAJ8311567.1"/>
    <property type="molecule type" value="Genomic_DNA"/>
</dbReference>
<name>A0ABQ9F5K9_TEGGR</name>
<proteinExistence type="predicted"/>
<evidence type="ECO:0000313" key="1">
    <source>
        <dbReference type="EMBL" id="KAJ8311567.1"/>
    </source>
</evidence>
<protein>
    <submittedName>
        <fullName evidence="1">Uncharacterized protein</fullName>
    </submittedName>
</protein>
<organism evidence="1 2">
    <name type="scientific">Tegillarca granosa</name>
    <name type="common">Malaysian cockle</name>
    <name type="synonym">Anadara granosa</name>
    <dbReference type="NCBI Taxonomy" id="220873"/>
    <lineage>
        <taxon>Eukaryota</taxon>
        <taxon>Metazoa</taxon>
        <taxon>Spiralia</taxon>
        <taxon>Lophotrochozoa</taxon>
        <taxon>Mollusca</taxon>
        <taxon>Bivalvia</taxon>
        <taxon>Autobranchia</taxon>
        <taxon>Pteriomorphia</taxon>
        <taxon>Arcoida</taxon>
        <taxon>Arcoidea</taxon>
        <taxon>Arcidae</taxon>
        <taxon>Tegillarca</taxon>
    </lineage>
</organism>